<dbReference type="AlphaFoldDB" id="A0A849L4Y4"/>
<protein>
    <recommendedName>
        <fullName evidence="2">Prepilin type IV endopeptidase peptidase domain-containing protein</fullName>
    </recommendedName>
</protein>
<dbReference type="GO" id="GO:0004190">
    <property type="term" value="F:aspartic-type endopeptidase activity"/>
    <property type="evidence" value="ECO:0007669"/>
    <property type="project" value="InterPro"/>
</dbReference>
<feature type="transmembrane region" description="Helical" evidence="1">
    <location>
        <begin position="56"/>
        <end position="75"/>
    </location>
</feature>
<dbReference type="InterPro" id="IPR000045">
    <property type="entry name" value="Prepilin_IV_endopep_pep"/>
</dbReference>
<dbReference type="GO" id="GO:0016020">
    <property type="term" value="C:membrane"/>
    <property type="evidence" value="ECO:0007669"/>
    <property type="project" value="InterPro"/>
</dbReference>
<dbReference type="EMBL" id="JABFBC010000002">
    <property type="protein sequence ID" value="NNU81250.1"/>
    <property type="molecule type" value="Genomic_DNA"/>
</dbReference>
<organism evidence="3 4">
    <name type="scientific">Halovulum dunhuangense</name>
    <dbReference type="NCBI Taxonomy" id="1505036"/>
    <lineage>
        <taxon>Bacteria</taxon>
        <taxon>Pseudomonadati</taxon>
        <taxon>Pseudomonadota</taxon>
        <taxon>Alphaproteobacteria</taxon>
        <taxon>Rhodobacterales</taxon>
        <taxon>Paracoccaceae</taxon>
        <taxon>Halovulum</taxon>
    </lineage>
</organism>
<accession>A0A849L4Y4</accession>
<dbReference type="Gene3D" id="1.20.120.1220">
    <property type="match status" value="1"/>
</dbReference>
<gene>
    <name evidence="3" type="ORF">HMH01_12465</name>
</gene>
<evidence type="ECO:0000259" key="2">
    <source>
        <dbReference type="Pfam" id="PF01478"/>
    </source>
</evidence>
<evidence type="ECO:0000313" key="3">
    <source>
        <dbReference type="EMBL" id="NNU81250.1"/>
    </source>
</evidence>
<feature type="transmembrane region" description="Helical" evidence="1">
    <location>
        <begin position="30"/>
        <end position="49"/>
    </location>
</feature>
<proteinExistence type="predicted"/>
<keyword evidence="1" id="KW-0812">Transmembrane</keyword>
<feature type="transmembrane region" description="Helical" evidence="1">
    <location>
        <begin position="95"/>
        <end position="116"/>
    </location>
</feature>
<reference evidence="3 4" key="1">
    <citation type="submission" date="2020-05" db="EMBL/GenBank/DDBJ databases">
        <title>Gimesia benthica sp. nov., a novel planctomycete isolated from a deep-sea water sample of the Northwest Indian Ocean.</title>
        <authorList>
            <person name="Wang J."/>
            <person name="Ruan C."/>
            <person name="Song L."/>
            <person name="Zhu Y."/>
            <person name="Li A."/>
            <person name="Zheng X."/>
            <person name="Wang L."/>
            <person name="Lu Z."/>
            <person name="Huang Y."/>
            <person name="Du W."/>
            <person name="Zhou Y."/>
            <person name="Huang L."/>
            <person name="Dai X."/>
        </authorList>
    </citation>
    <scope>NUCLEOTIDE SEQUENCE [LARGE SCALE GENOMIC DNA]</scope>
    <source>
        <strain evidence="3 4">YYQ-30</strain>
    </source>
</reference>
<keyword evidence="4" id="KW-1185">Reference proteome</keyword>
<feature type="domain" description="Prepilin type IV endopeptidase peptidase" evidence="2">
    <location>
        <begin position="10"/>
        <end position="110"/>
    </location>
</feature>
<evidence type="ECO:0000256" key="1">
    <source>
        <dbReference type="SAM" id="Phobius"/>
    </source>
</evidence>
<name>A0A849L4Y4_9RHOB</name>
<dbReference type="Pfam" id="PF01478">
    <property type="entry name" value="Peptidase_A24"/>
    <property type="match status" value="1"/>
</dbReference>
<dbReference type="Proteomes" id="UP000572377">
    <property type="component" value="Unassembled WGS sequence"/>
</dbReference>
<feature type="transmembrane region" description="Helical" evidence="1">
    <location>
        <begin position="137"/>
        <end position="157"/>
    </location>
</feature>
<evidence type="ECO:0000313" key="4">
    <source>
        <dbReference type="Proteomes" id="UP000572377"/>
    </source>
</evidence>
<keyword evidence="1" id="KW-0472">Membrane</keyword>
<comment type="caution">
    <text evidence="3">The sequence shown here is derived from an EMBL/GenBank/DDBJ whole genome shotgun (WGS) entry which is preliminary data.</text>
</comment>
<sequence length="164" mass="17660">MPELAFFLLTLPISFWAAWSDLSRMKISNRLNLILAAVFVVSGIVLLPLGDYGVRLGIGVAALLVGFVLNQAGQVGGGDAKFIAAFIPFVAPQDIAPFFFTLSLCLLAAVAVHRSARAIPAVRNLVPHWKSWHVGRRFPMGLGLAAGFSLFLAIRAFNLPFLQG</sequence>
<keyword evidence="1" id="KW-1133">Transmembrane helix</keyword>